<comment type="subcellular location">
    <subcellularLocation>
        <location evidence="1 9">Cell membrane</location>
        <topology evidence="1 9">Multi-pass membrane protein</topology>
    </subcellularLocation>
</comment>
<dbReference type="Pfam" id="PF16296">
    <property type="entry name" value="TM_PBP2_N"/>
    <property type="match status" value="1"/>
</dbReference>
<evidence type="ECO:0000256" key="5">
    <source>
        <dbReference type="ARBA" id="ARBA00022597"/>
    </source>
</evidence>
<dbReference type="Gene3D" id="1.20.58.370">
    <property type="entry name" value="MalF N-terminal region-like"/>
    <property type="match status" value="1"/>
</dbReference>
<feature type="transmembrane region" description="Helical" evidence="9">
    <location>
        <begin position="381"/>
        <end position="403"/>
    </location>
</feature>
<dbReference type="SUPFAM" id="SSF160964">
    <property type="entry name" value="MalF N-terminal region-like"/>
    <property type="match status" value="1"/>
</dbReference>
<dbReference type="RefSeq" id="WP_183374961.1">
    <property type="nucleotide sequence ID" value="NZ_CBCSFZ010000004.1"/>
</dbReference>
<comment type="caution">
    <text evidence="12">The sequence shown here is derived from an EMBL/GenBank/DDBJ whole genome shotgun (WGS) entry which is preliminary data.</text>
</comment>
<keyword evidence="6 9" id="KW-0812">Transmembrane</keyword>
<reference evidence="12 13" key="1">
    <citation type="submission" date="2020-08" db="EMBL/GenBank/DDBJ databases">
        <title>Sequencing the genomes of 1000 actinobacteria strains.</title>
        <authorList>
            <person name="Klenk H.-P."/>
        </authorList>
    </citation>
    <scope>NUCLEOTIDE SEQUENCE [LARGE SCALE GENOMIC DNA]</scope>
    <source>
        <strain evidence="12 13">DSM 23040</strain>
    </source>
</reference>
<feature type="transmembrane region" description="Helical" evidence="9">
    <location>
        <begin position="295"/>
        <end position="319"/>
    </location>
</feature>
<feature type="domain" description="ABC transmembrane type-1" evidence="11">
    <location>
        <begin position="296"/>
        <end position="514"/>
    </location>
</feature>
<feature type="transmembrane region" description="Helical" evidence="9">
    <location>
        <begin position="45"/>
        <end position="63"/>
    </location>
</feature>
<evidence type="ECO:0000256" key="3">
    <source>
        <dbReference type="ARBA" id="ARBA00022448"/>
    </source>
</evidence>
<dbReference type="GO" id="GO:1990060">
    <property type="term" value="C:maltose transport complex"/>
    <property type="evidence" value="ECO:0007669"/>
    <property type="project" value="TreeGrafter"/>
</dbReference>
<dbReference type="Gene3D" id="1.10.3720.10">
    <property type="entry name" value="MetI-like"/>
    <property type="match status" value="1"/>
</dbReference>
<feature type="transmembrane region" description="Helical" evidence="9">
    <location>
        <begin position="331"/>
        <end position="351"/>
    </location>
</feature>
<gene>
    <name evidence="12" type="ORF">FHX50_000954</name>
</gene>
<dbReference type="InterPro" id="IPR035277">
    <property type="entry name" value="MalF_N"/>
</dbReference>
<keyword evidence="5 10" id="KW-0762">Sugar transport</keyword>
<dbReference type="GO" id="GO:0042956">
    <property type="term" value="P:maltodextrin transmembrane transport"/>
    <property type="evidence" value="ECO:0007669"/>
    <property type="project" value="TreeGrafter"/>
</dbReference>
<protein>
    <recommendedName>
        <fullName evidence="10">Maltose/maltodextrin transport system permease protein</fullName>
    </recommendedName>
</protein>
<organism evidence="12 13">
    <name type="scientific">Helcobacillus massiliensis</name>
    <dbReference type="NCBI Taxonomy" id="521392"/>
    <lineage>
        <taxon>Bacteria</taxon>
        <taxon>Bacillati</taxon>
        <taxon>Actinomycetota</taxon>
        <taxon>Actinomycetes</taxon>
        <taxon>Micrococcales</taxon>
        <taxon>Dermabacteraceae</taxon>
        <taxon>Helcobacillus</taxon>
    </lineage>
</organism>
<dbReference type="InterPro" id="IPR032550">
    <property type="entry name" value="TM_PBP2_N"/>
</dbReference>
<dbReference type="CDD" id="cd06261">
    <property type="entry name" value="TM_PBP2"/>
    <property type="match status" value="1"/>
</dbReference>
<dbReference type="Proteomes" id="UP000568050">
    <property type="component" value="Unassembled WGS sequence"/>
</dbReference>
<evidence type="ECO:0000256" key="4">
    <source>
        <dbReference type="ARBA" id="ARBA00022475"/>
    </source>
</evidence>
<dbReference type="AlphaFoldDB" id="A0A839R203"/>
<dbReference type="SUPFAM" id="SSF161098">
    <property type="entry name" value="MetI-like"/>
    <property type="match status" value="1"/>
</dbReference>
<evidence type="ECO:0000256" key="6">
    <source>
        <dbReference type="ARBA" id="ARBA00022692"/>
    </source>
</evidence>
<dbReference type="InterPro" id="IPR000515">
    <property type="entry name" value="MetI-like"/>
</dbReference>
<dbReference type="PANTHER" id="PTHR47314:SF1">
    <property type="entry name" value="MALTOSE_MALTODEXTRIN TRANSPORT SYSTEM PERMEASE PROTEIN MALF"/>
    <property type="match status" value="1"/>
</dbReference>
<evidence type="ECO:0000256" key="1">
    <source>
        <dbReference type="ARBA" id="ARBA00004651"/>
    </source>
</evidence>
<dbReference type="GO" id="GO:0015423">
    <property type="term" value="F:ABC-type maltose transporter activity"/>
    <property type="evidence" value="ECO:0007669"/>
    <property type="project" value="TreeGrafter"/>
</dbReference>
<evidence type="ECO:0000259" key="11">
    <source>
        <dbReference type="PROSITE" id="PS50928"/>
    </source>
</evidence>
<dbReference type="PROSITE" id="PS50928">
    <property type="entry name" value="ABC_TM1"/>
    <property type="match status" value="1"/>
</dbReference>
<evidence type="ECO:0000256" key="2">
    <source>
        <dbReference type="ARBA" id="ARBA00009047"/>
    </source>
</evidence>
<keyword evidence="8 9" id="KW-0472">Membrane</keyword>
<dbReference type="InterPro" id="IPR035906">
    <property type="entry name" value="MetI-like_sf"/>
</dbReference>
<name>A0A839R203_9MICO</name>
<keyword evidence="13" id="KW-1185">Reference proteome</keyword>
<feature type="transmembrane region" description="Helical" evidence="9">
    <location>
        <begin position="493"/>
        <end position="513"/>
    </location>
</feature>
<dbReference type="Pfam" id="PF00528">
    <property type="entry name" value="BPD_transp_1"/>
    <property type="match status" value="1"/>
</dbReference>
<evidence type="ECO:0000313" key="13">
    <source>
        <dbReference type="Proteomes" id="UP000568050"/>
    </source>
</evidence>
<sequence>MTDTSAPAHRQRTTSTTALVVKILFLGSVAAAAVWLIPLLIGLKAWLWLTFTVLTVAAIFALYTTKRFIPGKYIFPGTFFLVVFLITPIILTVGYSFTNYGDGSRGTKQEAINSITGNSVQQVDGASRYTLTVGTKGAVEGPYTFFLVDQSTGEAFTGSAEQPLEPVEEDAVSISSGRVTEADGFTLLKPREVNDHFREISDVAVTVDDTTAVRILDAGTAFQGTKVLQYDEAKDQIVNTATGEVFTVGEVGGEQAFVDADGKRAFSQSWLQGVGFDNYSRLFTNGSVGAQFLKAFAWTLVFAAGSVITTFALGLALALALNDERIRGRRLYRSFLLLPYAVPAFIALLIWSNFYNQDYGLINQLTGLHINWLGDPTWAKVAILLTNLWMGFPYMFIVCTGALQSIPSDVKEAARIDGASSLQTTVKVITPLLLVSIAPLLVASFAFNFNNFNAIELLTGGGPFPDNEFTRGGTDILISMVYRIAFGGSGADFGFASAVSVVLFAITGLLAAFQFRFTKFLEDVN</sequence>
<feature type="transmembrane region" description="Helical" evidence="9">
    <location>
        <begin position="424"/>
        <end position="447"/>
    </location>
</feature>
<dbReference type="PANTHER" id="PTHR47314">
    <property type="entry name" value="MALTOSE/MALTODEXTRIN TRANSPORT SYSTEM PERMEASE PROTEIN MALF"/>
    <property type="match status" value="1"/>
</dbReference>
<evidence type="ECO:0000256" key="7">
    <source>
        <dbReference type="ARBA" id="ARBA00022989"/>
    </source>
</evidence>
<keyword evidence="4 10" id="KW-1003">Cell membrane</keyword>
<evidence type="ECO:0000313" key="12">
    <source>
        <dbReference type="EMBL" id="MBB3022706.1"/>
    </source>
</evidence>
<evidence type="ECO:0000256" key="8">
    <source>
        <dbReference type="ARBA" id="ARBA00023136"/>
    </source>
</evidence>
<accession>A0A839R203</accession>
<evidence type="ECO:0000256" key="9">
    <source>
        <dbReference type="RuleBase" id="RU363032"/>
    </source>
</evidence>
<keyword evidence="3 9" id="KW-0813">Transport</keyword>
<proteinExistence type="inferred from homology"/>
<feature type="transmembrane region" description="Helical" evidence="9">
    <location>
        <begin position="19"/>
        <end position="39"/>
    </location>
</feature>
<feature type="transmembrane region" description="Helical" evidence="9">
    <location>
        <begin position="75"/>
        <end position="97"/>
    </location>
</feature>
<keyword evidence="7 9" id="KW-1133">Transmembrane helix</keyword>
<comment type="function">
    <text evidence="10">Part of the ABC transporter complex MalEFGK involved in maltose/maltodextrin import. Probably responsible for the translocation of the substrate across the membrane.</text>
</comment>
<dbReference type="EMBL" id="JACHWP010000001">
    <property type="protein sequence ID" value="MBB3022706.1"/>
    <property type="molecule type" value="Genomic_DNA"/>
</dbReference>
<evidence type="ECO:0000256" key="10">
    <source>
        <dbReference type="RuleBase" id="RU367050"/>
    </source>
</evidence>
<comment type="similarity">
    <text evidence="2 10">Belongs to the binding-protein-dependent transport system permease family. MalFG subfamily.</text>
</comment>